<keyword evidence="4" id="KW-1185">Reference proteome</keyword>
<accession>M1NVV0</accession>
<evidence type="ECO:0000256" key="1">
    <source>
        <dbReference type="SAM" id="MobiDB-lite"/>
    </source>
</evidence>
<dbReference type="HOGENOM" id="CLU_099777_0_1_11"/>
<feature type="compositionally biased region" description="Low complexity" evidence="1">
    <location>
        <begin position="18"/>
        <end position="33"/>
    </location>
</feature>
<feature type="domain" description="AMIN-like" evidence="2">
    <location>
        <begin position="81"/>
        <end position="203"/>
    </location>
</feature>
<proteinExistence type="predicted"/>
<dbReference type="Pfam" id="PF24837">
    <property type="entry name" value="AMIN-like"/>
    <property type="match status" value="1"/>
</dbReference>
<sequence length="205" mass="21055">MAVGALGLAACGTGGTEGASDAGTTSAETTTTTETERETQSATVTGGSDISATSADAGVTPLGNADSSMKTLRPEAPSQLLVTDVRVGSHEGFDRIVFDLTGEGTPGWFIDYTEQPTQQGSGHPIPYQGAVALNVNLDGMTYPFQLGMEDPGIGTVPGAGNVTEVISSGTFEGRSQFVVGLSDRLPYSVQVLENPQRVVIDILQG</sequence>
<reference evidence="3 4" key="1">
    <citation type="journal article" date="2012" name="Stand. Genomic Sci.">
        <title>Genome sequence of the halotolerant bacterium Corynebacterium halotolerans type strain YIM 70093(T) (= DSM 44683(T)).</title>
        <authorList>
            <person name="Ruckert C."/>
            <person name="Albersmeier A."/>
            <person name="Al-Dilaimi A."/>
            <person name="Niehaus K."/>
            <person name="Szczepanowski R."/>
            <person name="Kalinowski J."/>
        </authorList>
    </citation>
    <scope>NUCLEOTIDE SEQUENCE [LARGE SCALE GENOMIC DNA]</scope>
    <source>
        <strain evidence="3">YIM 70093</strain>
    </source>
</reference>
<protein>
    <recommendedName>
        <fullName evidence="2">AMIN-like domain-containing protein</fullName>
    </recommendedName>
</protein>
<organism evidence="3 4">
    <name type="scientific">Corynebacterium halotolerans YIM 70093 = DSM 44683</name>
    <dbReference type="NCBI Taxonomy" id="1121362"/>
    <lineage>
        <taxon>Bacteria</taxon>
        <taxon>Bacillati</taxon>
        <taxon>Actinomycetota</taxon>
        <taxon>Actinomycetes</taxon>
        <taxon>Mycobacteriales</taxon>
        <taxon>Corynebacteriaceae</taxon>
        <taxon>Corynebacterium</taxon>
    </lineage>
</organism>
<evidence type="ECO:0000259" key="2">
    <source>
        <dbReference type="Pfam" id="PF24837"/>
    </source>
</evidence>
<dbReference type="STRING" id="1121362.A605_03030"/>
<dbReference type="Gene3D" id="2.60.40.3500">
    <property type="match status" value="1"/>
</dbReference>
<dbReference type="AlphaFoldDB" id="M1NVV0"/>
<feature type="compositionally biased region" description="Polar residues" evidence="1">
    <location>
        <begin position="44"/>
        <end position="54"/>
    </location>
</feature>
<dbReference type="eggNOG" id="COG5401">
    <property type="taxonomic scope" value="Bacteria"/>
</dbReference>
<evidence type="ECO:0000313" key="3">
    <source>
        <dbReference type="EMBL" id="AGF71620.1"/>
    </source>
</evidence>
<dbReference type="PATRIC" id="fig|1121362.3.peg.609"/>
<dbReference type="InterPro" id="IPR056303">
    <property type="entry name" value="AMIN-like"/>
</dbReference>
<dbReference type="KEGG" id="chn:A605_03030"/>
<name>M1NVV0_9CORY</name>
<evidence type="ECO:0000313" key="4">
    <source>
        <dbReference type="Proteomes" id="UP000011723"/>
    </source>
</evidence>
<dbReference type="EMBL" id="CP003697">
    <property type="protein sequence ID" value="AGF71620.1"/>
    <property type="molecule type" value="Genomic_DNA"/>
</dbReference>
<dbReference type="Proteomes" id="UP000011723">
    <property type="component" value="Chromosome"/>
</dbReference>
<gene>
    <name evidence="3" type="ORF">A605_03030</name>
</gene>
<feature type="region of interest" description="Disordered" evidence="1">
    <location>
        <begin position="11"/>
        <end position="75"/>
    </location>
</feature>